<organism evidence="2 3">
    <name type="scientific">Thauera sinica</name>
    <dbReference type="NCBI Taxonomy" id="2665146"/>
    <lineage>
        <taxon>Bacteria</taxon>
        <taxon>Pseudomonadati</taxon>
        <taxon>Pseudomonadota</taxon>
        <taxon>Betaproteobacteria</taxon>
        <taxon>Rhodocyclales</taxon>
        <taxon>Zoogloeaceae</taxon>
        <taxon>Thauera</taxon>
    </lineage>
</organism>
<name>A0ABW1AWP6_9RHOO</name>
<sequence>MTGRRQPSRRGFLAAAGALLLGTAPPLRALMPAAPGRAADIGPRLDAGQSRAFRAWVVRIAEAQIRRGPTPRWTHRDCAGLVRFAVAEALAGHDLRWRRAMGMDGRLPPDTVPDALRAELRHRWKRPDGSTGAYVNAIGLVQENSRFVGRDLRLARPADLLFFDQGDAQHLMLWTGQRIVYHNGAEPRPGDDGLRAAAPRELLQWTDTRWRPDAANPNFAGVFALAFLT</sequence>
<comment type="caution">
    <text evidence="2">The sequence shown here is derived from an EMBL/GenBank/DDBJ whole genome shotgun (WGS) entry which is preliminary data.</text>
</comment>
<dbReference type="Proteomes" id="UP001595974">
    <property type="component" value="Unassembled WGS sequence"/>
</dbReference>
<dbReference type="InterPro" id="IPR006311">
    <property type="entry name" value="TAT_signal"/>
</dbReference>
<keyword evidence="1" id="KW-0732">Signal</keyword>
<keyword evidence="3" id="KW-1185">Reference proteome</keyword>
<evidence type="ECO:0000256" key="1">
    <source>
        <dbReference type="SAM" id="SignalP"/>
    </source>
</evidence>
<evidence type="ECO:0000313" key="2">
    <source>
        <dbReference type="EMBL" id="MFC5771690.1"/>
    </source>
</evidence>
<protein>
    <submittedName>
        <fullName evidence="2">DUF1175 family protein</fullName>
    </submittedName>
</protein>
<gene>
    <name evidence="2" type="ORF">ACFPTN_20115</name>
</gene>
<feature type="chain" id="PRO_5045574702" evidence="1">
    <location>
        <begin position="30"/>
        <end position="229"/>
    </location>
</feature>
<evidence type="ECO:0000313" key="3">
    <source>
        <dbReference type="Proteomes" id="UP001595974"/>
    </source>
</evidence>
<dbReference type="PROSITE" id="PS51318">
    <property type="entry name" value="TAT"/>
    <property type="match status" value="1"/>
</dbReference>
<dbReference type="Pfam" id="PF06672">
    <property type="entry name" value="DUF1175"/>
    <property type="match status" value="1"/>
</dbReference>
<dbReference type="EMBL" id="JBHSOG010000098">
    <property type="protein sequence ID" value="MFC5771690.1"/>
    <property type="molecule type" value="Genomic_DNA"/>
</dbReference>
<dbReference type="RefSeq" id="WP_096450947.1">
    <property type="nucleotide sequence ID" value="NZ_JBHSOG010000098.1"/>
</dbReference>
<dbReference type="InterPro" id="IPR009558">
    <property type="entry name" value="DUF1175"/>
</dbReference>
<reference evidence="3" key="1">
    <citation type="journal article" date="2019" name="Int. J. Syst. Evol. Microbiol.">
        <title>The Global Catalogue of Microorganisms (GCM) 10K type strain sequencing project: providing services to taxonomists for standard genome sequencing and annotation.</title>
        <authorList>
            <consortium name="The Broad Institute Genomics Platform"/>
            <consortium name="The Broad Institute Genome Sequencing Center for Infectious Disease"/>
            <person name="Wu L."/>
            <person name="Ma J."/>
        </authorList>
    </citation>
    <scope>NUCLEOTIDE SEQUENCE [LARGE SCALE GENOMIC DNA]</scope>
    <source>
        <strain evidence="3">SHR3</strain>
    </source>
</reference>
<proteinExistence type="predicted"/>
<accession>A0ABW1AWP6</accession>
<feature type="signal peptide" evidence="1">
    <location>
        <begin position="1"/>
        <end position="29"/>
    </location>
</feature>